<reference evidence="3" key="1">
    <citation type="journal article" date="2023" name="bioRxiv">
        <title>Improved chromosome-level genome assembly for marigold (Tagetes erecta).</title>
        <authorList>
            <person name="Jiang F."/>
            <person name="Yuan L."/>
            <person name="Wang S."/>
            <person name="Wang H."/>
            <person name="Xu D."/>
            <person name="Wang A."/>
            <person name="Fan W."/>
        </authorList>
    </citation>
    <scope>NUCLEOTIDE SEQUENCE</scope>
    <source>
        <strain evidence="3">WSJ</strain>
        <tissue evidence="3">Leaf</tissue>
    </source>
</reference>
<feature type="coiled-coil region" evidence="1">
    <location>
        <begin position="283"/>
        <end position="318"/>
    </location>
</feature>
<sequence length="379" mass="43398">MGVELGVILTGEEQGLGGSHKAEWINSIKRNKNIQFISAQETQLVDVENIPVARIWGGNDFEMVAVESSGRSGGLLCCWDHTILRIDKVHKSPNLIALSGTWKGIEDRVNIVNVYAPQDDSEKKELWDEILTLKDQADGIWVIMGDFNEIRDKTERSTNNGSKTSMDEFNKFIVAFDLHEFQMGGSKYTWMKDDGSISSKLDRFLVCKEFISRWPTASVTTLNRLWSDHNPVTLICNNLDYGPSPFRFYNSWLKDDELEKVVSNAWKKEMVTGTPDFVLAKKLKSLKEVLRTWCKNKKEEERKEQTQLQLQVQEMDEKADLAPLTDTEKFIRSKARKELYRLEWGLGHPLASGNKVGLAWSLSCTYSQKYMQVKGKKMQ</sequence>
<protein>
    <recommendedName>
        <fullName evidence="2">Endonuclease/exonuclease/phosphatase domain-containing protein</fullName>
    </recommendedName>
</protein>
<accession>A0AAD8L9Z9</accession>
<comment type="caution">
    <text evidence="3">The sequence shown here is derived from an EMBL/GenBank/DDBJ whole genome shotgun (WGS) entry which is preliminary data.</text>
</comment>
<evidence type="ECO:0000256" key="1">
    <source>
        <dbReference type="SAM" id="Coils"/>
    </source>
</evidence>
<dbReference type="PANTHER" id="PTHR33710:SF64">
    <property type="entry name" value="ENDONUCLEASE_EXONUCLEASE_PHOSPHATASE DOMAIN-CONTAINING PROTEIN"/>
    <property type="match status" value="1"/>
</dbReference>
<keyword evidence="1" id="KW-0175">Coiled coil</keyword>
<dbReference type="AlphaFoldDB" id="A0AAD8L9Z9"/>
<proteinExistence type="predicted"/>
<dbReference type="PANTHER" id="PTHR33710">
    <property type="entry name" value="BNAC02G09200D PROTEIN"/>
    <property type="match status" value="1"/>
</dbReference>
<dbReference type="Proteomes" id="UP001229421">
    <property type="component" value="Unassembled WGS sequence"/>
</dbReference>
<dbReference type="InterPro" id="IPR036691">
    <property type="entry name" value="Endo/exonu/phosph_ase_sf"/>
</dbReference>
<dbReference type="EMBL" id="JAUHHV010000001">
    <property type="protein sequence ID" value="KAK1435326.1"/>
    <property type="molecule type" value="Genomic_DNA"/>
</dbReference>
<dbReference type="Gene3D" id="3.60.10.10">
    <property type="entry name" value="Endonuclease/exonuclease/phosphatase"/>
    <property type="match status" value="1"/>
</dbReference>
<dbReference type="InterPro" id="IPR005135">
    <property type="entry name" value="Endo/exonuclease/phosphatase"/>
</dbReference>
<dbReference type="SUPFAM" id="SSF56219">
    <property type="entry name" value="DNase I-like"/>
    <property type="match status" value="1"/>
</dbReference>
<organism evidence="3 4">
    <name type="scientific">Tagetes erecta</name>
    <name type="common">African marigold</name>
    <dbReference type="NCBI Taxonomy" id="13708"/>
    <lineage>
        <taxon>Eukaryota</taxon>
        <taxon>Viridiplantae</taxon>
        <taxon>Streptophyta</taxon>
        <taxon>Embryophyta</taxon>
        <taxon>Tracheophyta</taxon>
        <taxon>Spermatophyta</taxon>
        <taxon>Magnoliopsida</taxon>
        <taxon>eudicotyledons</taxon>
        <taxon>Gunneridae</taxon>
        <taxon>Pentapetalae</taxon>
        <taxon>asterids</taxon>
        <taxon>campanulids</taxon>
        <taxon>Asterales</taxon>
        <taxon>Asteraceae</taxon>
        <taxon>Asteroideae</taxon>
        <taxon>Heliantheae alliance</taxon>
        <taxon>Tageteae</taxon>
        <taxon>Tagetes</taxon>
    </lineage>
</organism>
<name>A0AAD8L9Z9_TARER</name>
<keyword evidence="4" id="KW-1185">Reference proteome</keyword>
<evidence type="ECO:0000259" key="2">
    <source>
        <dbReference type="Pfam" id="PF14529"/>
    </source>
</evidence>
<evidence type="ECO:0000313" key="4">
    <source>
        <dbReference type="Proteomes" id="UP001229421"/>
    </source>
</evidence>
<evidence type="ECO:0000313" key="3">
    <source>
        <dbReference type="EMBL" id="KAK1435326.1"/>
    </source>
</evidence>
<feature type="domain" description="Endonuclease/exonuclease/phosphatase" evidence="2">
    <location>
        <begin position="110"/>
        <end position="232"/>
    </location>
</feature>
<gene>
    <name evidence="3" type="ORF">QVD17_01087</name>
</gene>
<dbReference type="GO" id="GO:0003824">
    <property type="term" value="F:catalytic activity"/>
    <property type="evidence" value="ECO:0007669"/>
    <property type="project" value="InterPro"/>
</dbReference>
<dbReference type="Pfam" id="PF14529">
    <property type="entry name" value="Exo_endo_phos_2"/>
    <property type="match status" value="1"/>
</dbReference>